<evidence type="ECO:0000256" key="3">
    <source>
        <dbReference type="SAM" id="Coils"/>
    </source>
</evidence>
<feature type="domain" description="SH3" evidence="5">
    <location>
        <begin position="536"/>
        <end position="595"/>
    </location>
</feature>
<dbReference type="PRINTS" id="PR00452">
    <property type="entry name" value="SH3DOMAIN"/>
</dbReference>
<dbReference type="GO" id="GO:0097320">
    <property type="term" value="P:plasma membrane tubulation"/>
    <property type="evidence" value="ECO:0007669"/>
    <property type="project" value="TreeGrafter"/>
</dbReference>
<dbReference type="GO" id="GO:1990528">
    <property type="term" value="C:Rvs161p-Rvs167p complex"/>
    <property type="evidence" value="ECO:0007669"/>
    <property type="project" value="TreeGrafter"/>
</dbReference>
<feature type="compositionally biased region" description="Basic residues" evidence="4">
    <location>
        <begin position="520"/>
        <end position="533"/>
    </location>
</feature>
<dbReference type="STRING" id="2082308.A0A2K1QWP9"/>
<feature type="compositionally biased region" description="Low complexity" evidence="4">
    <location>
        <begin position="453"/>
        <end position="476"/>
    </location>
</feature>
<comment type="caution">
    <text evidence="6">The sequence shown here is derived from an EMBL/GenBank/DDBJ whole genome shotgun (WGS) entry which is preliminary data.</text>
</comment>
<dbReference type="GO" id="GO:0006897">
    <property type="term" value="P:endocytosis"/>
    <property type="evidence" value="ECO:0007669"/>
    <property type="project" value="InterPro"/>
</dbReference>
<evidence type="ECO:0000313" key="7">
    <source>
        <dbReference type="Proteomes" id="UP000243797"/>
    </source>
</evidence>
<evidence type="ECO:0000259" key="5">
    <source>
        <dbReference type="PROSITE" id="PS50002"/>
    </source>
</evidence>
<accession>A0A2K1QWP9</accession>
<name>A0A2K1QWP9_9PEZI</name>
<feature type="compositionally biased region" description="Polar residues" evidence="4">
    <location>
        <begin position="394"/>
        <end position="406"/>
    </location>
</feature>
<feature type="coiled-coil region" evidence="3">
    <location>
        <begin position="128"/>
        <end position="155"/>
    </location>
</feature>
<dbReference type="GO" id="GO:0043332">
    <property type="term" value="C:mating projection tip"/>
    <property type="evidence" value="ECO:0007669"/>
    <property type="project" value="TreeGrafter"/>
</dbReference>
<dbReference type="PANTHER" id="PTHR47174:SF2">
    <property type="entry name" value="SH3 DOMAIN SIGNALLING PROTEIN (AFU_ORTHOLOGUE AFUA_5G07670)"/>
    <property type="match status" value="1"/>
</dbReference>
<feature type="compositionally biased region" description="Polar residues" evidence="4">
    <location>
        <begin position="346"/>
        <end position="363"/>
    </location>
</feature>
<evidence type="ECO:0000256" key="1">
    <source>
        <dbReference type="ARBA" id="ARBA00022443"/>
    </source>
</evidence>
<feature type="compositionally biased region" description="Polar residues" evidence="4">
    <location>
        <begin position="302"/>
        <end position="318"/>
    </location>
</feature>
<dbReference type="InterPro" id="IPR046982">
    <property type="entry name" value="BIN3/RVS161-like"/>
</dbReference>
<dbReference type="GO" id="GO:0008289">
    <property type="term" value="F:lipid binding"/>
    <property type="evidence" value="ECO:0007669"/>
    <property type="project" value="TreeGrafter"/>
</dbReference>
<feature type="compositionally biased region" description="Pro residues" evidence="4">
    <location>
        <begin position="414"/>
        <end position="426"/>
    </location>
</feature>
<keyword evidence="7" id="KW-1185">Reference proteome</keyword>
<dbReference type="Pfam" id="PF00018">
    <property type="entry name" value="SH3_1"/>
    <property type="match status" value="1"/>
</dbReference>
<dbReference type="GO" id="GO:0031097">
    <property type="term" value="C:medial cortex"/>
    <property type="evidence" value="ECO:0007669"/>
    <property type="project" value="TreeGrafter"/>
</dbReference>
<dbReference type="Proteomes" id="UP000243797">
    <property type="component" value="Unassembled WGS sequence"/>
</dbReference>
<dbReference type="FunFam" id="2.30.30.40:FF:000100">
    <property type="entry name" value="SH3 domain-containing YSC84-like protein 1"/>
    <property type="match status" value="1"/>
</dbReference>
<organism evidence="6 7">
    <name type="scientific">Sphaceloma murrayae</name>
    <dbReference type="NCBI Taxonomy" id="2082308"/>
    <lineage>
        <taxon>Eukaryota</taxon>
        <taxon>Fungi</taxon>
        <taxon>Dikarya</taxon>
        <taxon>Ascomycota</taxon>
        <taxon>Pezizomycotina</taxon>
        <taxon>Dothideomycetes</taxon>
        <taxon>Dothideomycetidae</taxon>
        <taxon>Myriangiales</taxon>
        <taxon>Elsinoaceae</taxon>
        <taxon>Sphaceloma</taxon>
    </lineage>
</organism>
<dbReference type="OrthoDB" id="10255128at2759"/>
<keyword evidence="1 2" id="KW-0728">SH3 domain</keyword>
<gene>
    <name evidence="6" type="ORF">CAC42_7330</name>
</gene>
<evidence type="ECO:0000256" key="4">
    <source>
        <dbReference type="SAM" id="MobiDB-lite"/>
    </source>
</evidence>
<protein>
    <recommendedName>
        <fullName evidence="5">SH3 domain-containing protein</fullName>
    </recommendedName>
</protein>
<dbReference type="PANTHER" id="PTHR47174">
    <property type="entry name" value="BRIDGING INTEGRATOR 3"/>
    <property type="match status" value="1"/>
</dbReference>
<dbReference type="InterPro" id="IPR027267">
    <property type="entry name" value="AH/BAR_dom_sf"/>
</dbReference>
<dbReference type="AlphaFoldDB" id="A0A2K1QWP9"/>
<dbReference type="InParanoid" id="A0A2K1QWP9"/>
<dbReference type="SMART" id="SM00326">
    <property type="entry name" value="SH3"/>
    <property type="match status" value="1"/>
</dbReference>
<keyword evidence="3" id="KW-0175">Coiled coil</keyword>
<dbReference type="GO" id="GO:0030479">
    <property type="term" value="C:actin cortical patch"/>
    <property type="evidence" value="ECO:0007669"/>
    <property type="project" value="TreeGrafter"/>
</dbReference>
<dbReference type="SUPFAM" id="SSF50044">
    <property type="entry name" value="SH3-domain"/>
    <property type="match status" value="1"/>
</dbReference>
<dbReference type="InterPro" id="IPR001452">
    <property type="entry name" value="SH3_domain"/>
</dbReference>
<reference evidence="6 7" key="1">
    <citation type="submission" date="2017-06" db="EMBL/GenBank/DDBJ databases">
        <title>Draft genome sequence of a variant of Elsinoe murrayae.</title>
        <authorList>
            <person name="Cheng Q."/>
        </authorList>
    </citation>
    <scope>NUCLEOTIDE SEQUENCE [LARGE SCALE GENOMIC DNA]</scope>
    <source>
        <strain evidence="6 7">CQ-2017a</strain>
    </source>
</reference>
<dbReference type="PROSITE" id="PS50002">
    <property type="entry name" value="SH3"/>
    <property type="match status" value="1"/>
</dbReference>
<dbReference type="Gene3D" id="2.30.30.40">
    <property type="entry name" value="SH3 Domains"/>
    <property type="match status" value="1"/>
</dbReference>
<proteinExistence type="predicted"/>
<evidence type="ECO:0000256" key="2">
    <source>
        <dbReference type="PROSITE-ProRule" id="PRU00192"/>
    </source>
</evidence>
<dbReference type="GO" id="GO:0051666">
    <property type="term" value="P:actin cortical patch localization"/>
    <property type="evidence" value="ECO:0007669"/>
    <property type="project" value="InterPro"/>
</dbReference>
<sequence>MQRLQRQAGKLMKRSADGADVATVLHEFQIADQLLDSFMDAVRSFQNGWNAILTHQLGIAQQLETLYRPMHDPESKYNAESDPALLDKALHLKTTYVDLEKDLQQETAWIQAKLLQPAMDAKQSLGALKKSLKNRENYKLDYERYQSRVDHVRSKGIKGGKDEVALVKHESDLAEAAALYHGADDSIKKTFPAVVDAVQVLMPLLMNTQIMLQHALVGQLYTVLHGYCQQFQFPSPAPPMEEVVAAWDREFTPLRHEVETGLKMLSSGKAINQPMRIEEKPNTNSGLGIRSKATGMIGARKASQTNVPQAQRFSTTTSEQDDEEKGNTVTGFGIRNKATGMIGARRTSQTNVPRARRSSTATSEQEDDEEAPPPRPPRPGQGSTALANRPRIASASQVSLRSQQSVPEDEEMPPAKPPRPSGPGPIPLSSKPRTPSSASIARFQGGTPLLGMSFTPGPSDGPSGSRRSSASTTPSTYLTPAATPSEKQARPGLSPQQGGDYFGATSRSPSSSSIASSIAAKKKPPPPPVKRRTTATQELYVTALYDFPGQGDGDLAFKEGDQIKVLKKSESTDDWWLGSLRGQSGSFPANYVQMA</sequence>
<feature type="region of interest" description="Disordered" evidence="4">
    <location>
        <begin position="300"/>
        <end position="534"/>
    </location>
</feature>
<feature type="compositionally biased region" description="Low complexity" evidence="4">
    <location>
        <begin position="508"/>
        <end position="519"/>
    </location>
</feature>
<dbReference type="SUPFAM" id="SSF103657">
    <property type="entry name" value="BAR/IMD domain-like"/>
    <property type="match status" value="1"/>
</dbReference>
<dbReference type="Gene3D" id="1.20.1270.60">
    <property type="entry name" value="Arfaptin homology (AH) domain/BAR domain"/>
    <property type="match status" value="1"/>
</dbReference>
<evidence type="ECO:0000313" key="6">
    <source>
        <dbReference type="EMBL" id="PNS19486.1"/>
    </source>
</evidence>
<dbReference type="EMBL" id="NKHZ01000031">
    <property type="protein sequence ID" value="PNS19486.1"/>
    <property type="molecule type" value="Genomic_DNA"/>
</dbReference>
<dbReference type="InterPro" id="IPR036028">
    <property type="entry name" value="SH3-like_dom_sf"/>
</dbReference>